<sequence>MKRLAILAVAAASVVVAYPAQAQDADATARYAVLKSCPKKDYRVPCGPWMITRRDGKQFVLADAQVFQVEANGKTSTEVSLPITLSGDGQRVAYFRKSDRRLVVRDLTTNKVFTLPSKVAQVPKGLTMGDIGTFLSKDGTLLAVDYLGDTAKRPSWIVEVGTGTVSTVKGNASVESISPGGKYVLASEYTNENTLKYIAYDTTGNVANSQVVPQVVSNNSPVTLADDGATVAVIVNSATGKKYLRTYDLALDTVGERIEVAIPKTESVQRVLWDTSDRLSVWTFHDTESYTATLTTSWHLDAGTGETKKTDSFKIKSKVWDYRLPGG</sequence>
<evidence type="ECO:0008006" key="4">
    <source>
        <dbReference type="Google" id="ProtNLM"/>
    </source>
</evidence>
<comment type="caution">
    <text evidence="2">The sequence shown here is derived from an EMBL/GenBank/DDBJ whole genome shotgun (WGS) entry which is preliminary data.</text>
</comment>
<proteinExistence type="predicted"/>
<dbReference type="EMBL" id="BLAE01000009">
    <property type="protein sequence ID" value="GES08064.1"/>
    <property type="molecule type" value="Genomic_DNA"/>
</dbReference>
<organism evidence="2 3">
    <name type="scientific">Acrocarpospora macrocephala</name>
    <dbReference type="NCBI Taxonomy" id="150177"/>
    <lineage>
        <taxon>Bacteria</taxon>
        <taxon>Bacillati</taxon>
        <taxon>Actinomycetota</taxon>
        <taxon>Actinomycetes</taxon>
        <taxon>Streptosporangiales</taxon>
        <taxon>Streptosporangiaceae</taxon>
        <taxon>Acrocarpospora</taxon>
    </lineage>
</organism>
<evidence type="ECO:0000256" key="1">
    <source>
        <dbReference type="SAM" id="SignalP"/>
    </source>
</evidence>
<feature type="chain" id="PRO_5024326034" description="Lipoprotein" evidence="1">
    <location>
        <begin position="23"/>
        <end position="327"/>
    </location>
</feature>
<keyword evidence="3" id="KW-1185">Reference proteome</keyword>
<dbReference type="SUPFAM" id="SSF82171">
    <property type="entry name" value="DPP6 N-terminal domain-like"/>
    <property type="match status" value="1"/>
</dbReference>
<gene>
    <name evidence="2" type="ORF">Amac_016590</name>
</gene>
<name>A0A5M3WGJ2_9ACTN</name>
<evidence type="ECO:0000313" key="3">
    <source>
        <dbReference type="Proteomes" id="UP000331127"/>
    </source>
</evidence>
<protein>
    <recommendedName>
        <fullName evidence="4">Lipoprotein</fullName>
    </recommendedName>
</protein>
<accession>A0A5M3WGJ2</accession>
<dbReference type="Proteomes" id="UP000331127">
    <property type="component" value="Unassembled WGS sequence"/>
</dbReference>
<feature type="signal peptide" evidence="1">
    <location>
        <begin position="1"/>
        <end position="22"/>
    </location>
</feature>
<reference evidence="2 3" key="1">
    <citation type="submission" date="2019-10" db="EMBL/GenBank/DDBJ databases">
        <title>Whole genome shotgun sequence of Acrocarpospora macrocephala NBRC 16266.</title>
        <authorList>
            <person name="Ichikawa N."/>
            <person name="Kimura A."/>
            <person name="Kitahashi Y."/>
            <person name="Komaki H."/>
            <person name="Oguchi A."/>
        </authorList>
    </citation>
    <scope>NUCLEOTIDE SEQUENCE [LARGE SCALE GENOMIC DNA]</scope>
    <source>
        <strain evidence="2 3">NBRC 16266</strain>
    </source>
</reference>
<dbReference type="AlphaFoldDB" id="A0A5M3WGJ2"/>
<keyword evidence="1" id="KW-0732">Signal</keyword>
<evidence type="ECO:0000313" key="2">
    <source>
        <dbReference type="EMBL" id="GES08064.1"/>
    </source>
</evidence>